<sequence>MIEPVAYQKKLAGKSNAHLITFNDGNDYVVKFFQPGFEKTLPNEWIGYCLARYLQMPVPYGVIVDIPKDFLDKVQEERMRQGSAEVPDFSQISEFPYQFATLYVPDCVDGHEVAELSGLTNYESLASIILFDYWVGNQDRTRKNILFQAKPKDTGEGCGQENPQELNNIHEYYHLWAIDHAEILGGFNWQLADLEGLSNGLVKSTAHKIMASFIENEGEFYKQLEVIQTIPILLMEEIVALIPEEWGVSKEERKAIVTTLLYRRHKVLPKLLPRFVRKIYQPIKAEKN</sequence>
<gene>
    <name evidence="2" type="ORF">H0185_18900</name>
</gene>
<dbReference type="Pfam" id="PF20613">
    <property type="entry name" value="HipA_2"/>
    <property type="match status" value="1"/>
</dbReference>
<comment type="caution">
    <text evidence="2">The sequence shown here is derived from an EMBL/GenBank/DDBJ whole genome shotgun (WGS) entry which is preliminary data.</text>
</comment>
<protein>
    <recommendedName>
        <fullName evidence="1">HipA-like kinase domain-containing protein</fullName>
    </recommendedName>
</protein>
<evidence type="ECO:0000313" key="2">
    <source>
        <dbReference type="EMBL" id="MBY0098838.1"/>
    </source>
</evidence>
<name>A0ABS7K996_9BACI</name>
<reference evidence="2 3" key="1">
    <citation type="submission" date="2020-07" db="EMBL/GenBank/DDBJ databases">
        <title>Fungal Genomes of the International Space Station.</title>
        <authorList>
            <person name="Seuylemezian A."/>
            <person name="Singh N.K."/>
            <person name="Wood J."/>
            <person name="Venkateswaran K."/>
        </authorList>
    </citation>
    <scope>NUCLEOTIDE SEQUENCE [LARGE SCALE GENOMIC DNA]</scope>
    <source>
        <strain evidence="2 3">PL-B2</strain>
    </source>
</reference>
<dbReference type="EMBL" id="JACWFH010000029">
    <property type="protein sequence ID" value="MBY0098838.1"/>
    <property type="molecule type" value="Genomic_DNA"/>
</dbReference>
<dbReference type="InterPro" id="IPR046748">
    <property type="entry name" value="HipA_2"/>
</dbReference>
<organism evidence="2 3">
    <name type="scientific">Mesobacillus maritimus</name>
    <dbReference type="NCBI Taxonomy" id="1643336"/>
    <lineage>
        <taxon>Bacteria</taxon>
        <taxon>Bacillati</taxon>
        <taxon>Bacillota</taxon>
        <taxon>Bacilli</taxon>
        <taxon>Bacillales</taxon>
        <taxon>Bacillaceae</taxon>
        <taxon>Mesobacillus</taxon>
    </lineage>
</organism>
<keyword evidence="3" id="KW-1185">Reference proteome</keyword>
<evidence type="ECO:0000313" key="3">
    <source>
        <dbReference type="Proteomes" id="UP000769780"/>
    </source>
</evidence>
<accession>A0ABS7K996</accession>
<feature type="domain" description="HipA-like kinase" evidence="1">
    <location>
        <begin position="9"/>
        <end position="149"/>
    </location>
</feature>
<dbReference type="Proteomes" id="UP000769780">
    <property type="component" value="Unassembled WGS sequence"/>
</dbReference>
<evidence type="ECO:0000259" key="1">
    <source>
        <dbReference type="Pfam" id="PF20613"/>
    </source>
</evidence>
<proteinExistence type="predicted"/>